<evidence type="ECO:0000313" key="8">
    <source>
        <dbReference type="Proteomes" id="UP000176965"/>
    </source>
</evidence>
<dbReference type="GO" id="GO:0006412">
    <property type="term" value="P:translation"/>
    <property type="evidence" value="ECO:0007669"/>
    <property type="project" value="InterPro"/>
</dbReference>
<dbReference type="GO" id="GO:0005840">
    <property type="term" value="C:ribosome"/>
    <property type="evidence" value="ECO:0007669"/>
    <property type="project" value="UniProtKB-KW"/>
</dbReference>
<keyword evidence="5 6" id="KW-0699">rRNA-binding</keyword>
<gene>
    <name evidence="5" type="primary">rplT</name>
    <name evidence="7" type="ORF">A2541_02255</name>
</gene>
<evidence type="ECO:0000256" key="4">
    <source>
        <dbReference type="ARBA" id="ARBA00035172"/>
    </source>
</evidence>
<dbReference type="EMBL" id="MHSQ01000010">
    <property type="protein sequence ID" value="OHA47480.1"/>
    <property type="molecule type" value="Genomic_DNA"/>
</dbReference>
<proteinExistence type="inferred from homology"/>
<comment type="function">
    <text evidence="5 6">Binds directly to 23S ribosomal RNA and is necessary for the in vitro assembly process of the 50S ribosomal subunit. It is not involved in the protein synthesizing functions of that subunit.</text>
</comment>
<evidence type="ECO:0000256" key="1">
    <source>
        <dbReference type="ARBA" id="ARBA00007698"/>
    </source>
</evidence>
<dbReference type="FunFam" id="1.10.1900.20:FF:000001">
    <property type="entry name" value="50S ribosomal protein L20"/>
    <property type="match status" value="1"/>
</dbReference>
<accession>A0A1G2PGN3</accession>
<dbReference type="NCBIfam" id="TIGR01032">
    <property type="entry name" value="rplT_bact"/>
    <property type="match status" value="1"/>
</dbReference>
<dbReference type="STRING" id="1802338.A2541_02255"/>
<dbReference type="Proteomes" id="UP000176965">
    <property type="component" value="Unassembled WGS sequence"/>
</dbReference>
<evidence type="ECO:0000313" key="7">
    <source>
        <dbReference type="EMBL" id="OHA47480.1"/>
    </source>
</evidence>
<reference evidence="7 8" key="1">
    <citation type="journal article" date="2016" name="Nat. Commun.">
        <title>Thousands of microbial genomes shed light on interconnected biogeochemical processes in an aquifer system.</title>
        <authorList>
            <person name="Anantharaman K."/>
            <person name="Brown C.T."/>
            <person name="Hug L.A."/>
            <person name="Sharon I."/>
            <person name="Castelle C.J."/>
            <person name="Probst A.J."/>
            <person name="Thomas B.C."/>
            <person name="Singh A."/>
            <person name="Wilkins M.J."/>
            <person name="Karaoz U."/>
            <person name="Brodie E.L."/>
            <person name="Williams K.H."/>
            <person name="Hubbard S.S."/>
            <person name="Banfield J.F."/>
        </authorList>
    </citation>
    <scope>NUCLEOTIDE SEQUENCE [LARGE SCALE GENOMIC DNA]</scope>
</reference>
<dbReference type="PRINTS" id="PR00062">
    <property type="entry name" value="RIBOSOMALL20"/>
</dbReference>
<keyword evidence="5 6" id="KW-0694">RNA-binding</keyword>
<dbReference type="InterPro" id="IPR035566">
    <property type="entry name" value="Ribosomal_protein_bL20_C"/>
</dbReference>
<dbReference type="GO" id="GO:0003735">
    <property type="term" value="F:structural constituent of ribosome"/>
    <property type="evidence" value="ECO:0007669"/>
    <property type="project" value="InterPro"/>
</dbReference>
<dbReference type="Gene3D" id="1.10.1900.20">
    <property type="entry name" value="Ribosomal protein L20"/>
    <property type="match status" value="1"/>
</dbReference>
<dbReference type="GO" id="GO:0000027">
    <property type="term" value="P:ribosomal large subunit assembly"/>
    <property type="evidence" value="ECO:0007669"/>
    <property type="project" value="UniProtKB-UniRule"/>
</dbReference>
<dbReference type="GO" id="GO:1990904">
    <property type="term" value="C:ribonucleoprotein complex"/>
    <property type="evidence" value="ECO:0007669"/>
    <property type="project" value="UniProtKB-KW"/>
</dbReference>
<evidence type="ECO:0000256" key="6">
    <source>
        <dbReference type="RuleBase" id="RU000560"/>
    </source>
</evidence>
<keyword evidence="2 5" id="KW-0689">Ribosomal protein</keyword>
<keyword evidence="3 5" id="KW-0687">Ribonucleoprotein</keyword>
<dbReference type="HAMAP" id="MF_00382">
    <property type="entry name" value="Ribosomal_bL20"/>
    <property type="match status" value="1"/>
</dbReference>
<dbReference type="Gene3D" id="6.10.160.10">
    <property type="match status" value="1"/>
</dbReference>
<dbReference type="InterPro" id="IPR005813">
    <property type="entry name" value="Ribosomal_bL20"/>
</dbReference>
<dbReference type="AlphaFoldDB" id="A0A1G2PGN3"/>
<evidence type="ECO:0000256" key="3">
    <source>
        <dbReference type="ARBA" id="ARBA00023274"/>
    </source>
</evidence>
<dbReference type="PANTHER" id="PTHR10986">
    <property type="entry name" value="39S RIBOSOMAL PROTEIN L20"/>
    <property type="match status" value="1"/>
</dbReference>
<comment type="similarity">
    <text evidence="1 5 6">Belongs to the bacterial ribosomal protein bL20 family.</text>
</comment>
<sequence length="114" mass="13055">MTRVKRGVLKTKTRRNLLKQVKGYRFGRSTKEASATEALMHAGAYAFAHRRDKKGDMRNLWNVKINAAVRPEGLSYSKLIDALHKKNIEVDRKILAILAEHNPDTFKRVVAQIK</sequence>
<comment type="caution">
    <text evidence="7">The sequence shown here is derived from an EMBL/GenBank/DDBJ whole genome shotgun (WGS) entry which is preliminary data.</text>
</comment>
<dbReference type="CDD" id="cd07026">
    <property type="entry name" value="Ribosomal_L20"/>
    <property type="match status" value="1"/>
</dbReference>
<dbReference type="GO" id="GO:0019843">
    <property type="term" value="F:rRNA binding"/>
    <property type="evidence" value="ECO:0007669"/>
    <property type="project" value="UniProtKB-UniRule"/>
</dbReference>
<organism evidence="7 8">
    <name type="scientific">Candidatus Taylorbacteria bacterium RIFOXYD2_FULL_36_9</name>
    <dbReference type="NCBI Taxonomy" id="1802338"/>
    <lineage>
        <taxon>Bacteria</taxon>
        <taxon>Candidatus Tayloriibacteriota</taxon>
    </lineage>
</organism>
<dbReference type="Pfam" id="PF00453">
    <property type="entry name" value="Ribosomal_L20"/>
    <property type="match status" value="1"/>
</dbReference>
<evidence type="ECO:0000256" key="5">
    <source>
        <dbReference type="HAMAP-Rule" id="MF_00382"/>
    </source>
</evidence>
<dbReference type="SUPFAM" id="SSF74731">
    <property type="entry name" value="Ribosomal protein L20"/>
    <property type="match status" value="1"/>
</dbReference>
<name>A0A1G2PGN3_9BACT</name>
<evidence type="ECO:0000256" key="2">
    <source>
        <dbReference type="ARBA" id="ARBA00022980"/>
    </source>
</evidence>
<protein>
    <recommendedName>
        <fullName evidence="4 5">Large ribosomal subunit protein bL20</fullName>
    </recommendedName>
</protein>